<dbReference type="KEGG" id="mphn:HGG64_02310"/>
<evidence type="ECO:0000313" key="2">
    <source>
        <dbReference type="EMBL" id="QJG66523.1"/>
    </source>
</evidence>
<keyword evidence="1" id="KW-0732">Signal</keyword>
<reference evidence="2 3" key="1">
    <citation type="submission" date="2020-04" db="EMBL/GenBank/DDBJ databases">
        <title>Novel Mycoplasma species detected in Phocoena phocoena (harbor porpoise) from the USA.</title>
        <authorList>
            <person name="Volokhov D.V."/>
        </authorList>
    </citation>
    <scope>NUCLEOTIDE SEQUENCE [LARGE SCALE GENOMIC DNA]</scope>
    <source>
        <strain evidence="2 3">C264-NAS</strain>
    </source>
</reference>
<dbReference type="Gene3D" id="3.40.50.1110">
    <property type="entry name" value="SGNH hydrolase"/>
    <property type="match status" value="1"/>
</dbReference>
<organism evidence="2 3">
    <name type="scientific">Mycoplasma phocoeninasale</name>
    <dbReference type="NCBI Taxonomy" id="2726117"/>
    <lineage>
        <taxon>Bacteria</taxon>
        <taxon>Bacillati</taxon>
        <taxon>Mycoplasmatota</taxon>
        <taxon>Mollicutes</taxon>
        <taxon>Mycoplasmataceae</taxon>
        <taxon>Mycoplasma</taxon>
    </lineage>
</organism>
<accession>A0A858U5J5</accession>
<dbReference type="CDD" id="cd00229">
    <property type="entry name" value="SGNH_hydrolase"/>
    <property type="match status" value="1"/>
</dbReference>
<keyword evidence="3" id="KW-1185">Reference proteome</keyword>
<dbReference type="PROSITE" id="PS51257">
    <property type="entry name" value="PROKAR_LIPOPROTEIN"/>
    <property type="match status" value="1"/>
</dbReference>
<dbReference type="EMBL" id="CP051480">
    <property type="protein sequence ID" value="QJG66523.1"/>
    <property type="molecule type" value="Genomic_DNA"/>
</dbReference>
<dbReference type="InterPro" id="IPR036514">
    <property type="entry name" value="SGNH_hydro_sf"/>
</dbReference>
<evidence type="ECO:0000313" key="3">
    <source>
        <dbReference type="Proteomes" id="UP000501728"/>
    </source>
</evidence>
<evidence type="ECO:0000256" key="1">
    <source>
        <dbReference type="SAM" id="SignalP"/>
    </source>
</evidence>
<dbReference type="Proteomes" id="UP000501728">
    <property type="component" value="Chromosome"/>
</dbReference>
<proteinExistence type="predicted"/>
<protein>
    <submittedName>
        <fullName evidence="2">SGNH/GDSL hydrolase family protein</fullName>
    </submittedName>
</protein>
<name>A0A858U5J5_9MOLU</name>
<feature type="chain" id="PRO_5032667644" evidence="1">
    <location>
        <begin position="28"/>
        <end position="2133"/>
    </location>
</feature>
<dbReference type="GO" id="GO:0016787">
    <property type="term" value="F:hydrolase activity"/>
    <property type="evidence" value="ECO:0007669"/>
    <property type="project" value="UniProtKB-KW"/>
</dbReference>
<gene>
    <name evidence="2" type="ORF">HGG64_02310</name>
</gene>
<dbReference type="SUPFAM" id="SSF52266">
    <property type="entry name" value="SGNH hydrolase"/>
    <property type="match status" value="1"/>
</dbReference>
<keyword evidence="2" id="KW-0378">Hydrolase</keyword>
<dbReference type="RefSeq" id="WP_169580346.1">
    <property type="nucleotide sequence ID" value="NZ_CP051480.1"/>
</dbReference>
<feature type="signal peptide" evidence="1">
    <location>
        <begin position="1"/>
        <end position="27"/>
    </location>
</feature>
<sequence length="2133" mass="246781">MKKSKKIASRLTTLGTLIVLGSAGIIAASCTTTKTKKPIYERIVFDQSEVSGKIDYVALGDDYAAGNNYSDNNYALNDFDVDSQVVHGVSYASYFANAINELKDSKTNLRSYKNYGLSGSTIEQWLYILNPEKYRSTAIIEKNFEYNRNLANGTGSNRLQKTFGNFSDADYMRLRDDISRANLITLSVGYNDFFAGNDIFDILLEFNNIDSNISQLEEKLKEWVEKAEQISSFIYENYDRLITEIRRINQNANITLVGYTNPFLKLSSIIKNQFALNKDYIHEGIKILNNEIKAVAYSNNVNFVTYNNESEILSNPLEYSSNLFEMLPTIKGYKKLAQDLFMKLALGENEYNAIISDQVIEDADSKGYKKSIAFDVESNNVKSLILGNEGVNKRYDFEQQEENHKILETQDDSFNSKIFSVYKAQFNNGENMSSFELLEFFFRSLKILGIDLLEFREKFDQLEAQLESSEETRKTFIEFVNQVYESGTITSELKSFNKRTNDLIQNNSLQNITTKDIARIYYDEFSSADHIYNFYKEMSKTKFLQDSKINREFRMYIKPFFASLTNKYLYEAFFNLLNIKIDDKSVAQIDFELQLEAFTDSLINVAFDSPDQYGGYKNYTEFIGALLQRDKLEIKNLLDAFIKWLEEDPAFADKFINSVANSFIDIYKIEGDNQRVIREFVRIFFLNFNKLKNIEKLVSFVAESFTAVKHANSKTPNINELFSTFVDNMITDKYDAANENKLLFTLASANLGRNDAEKQAYQAGLEIISLSFIANEDFFDTKNENYYENNEKREKIFKLLTNLIKDKEKELTPDGKKFISNILGRLVEQAFLDENSDLNKTIKRLLDYFIVEPIIQNIKNNFNSNEKFGIESLEQFIRNIWNTLWSQIKNDASINGIKKLTSSILERAEHYDNESLYAFVVSVFKDGENNHLYDLIKILVSQLTATDGVFDNVFDTALQWFERETDYKFEDEVREKLSVYSKELLKNVPNSTLYEHIENKLKEVANSVNKTEQKNFNDFSKYISDEMNKFLTKDNKSIIPKLLDVFLARDKFNVYHIEFSKVMEVFSLVFKQEKIVDYFVKKIDLKGFLEVALSNIKFETPKTQEKWEKVLKELNKFIDKKYTEFILPTIKDSFKKIFSDTALISKSNSFTELVVNFIIGKKAELKAKTIEYVKELLGDNNGTNLKDNFSELFVSLADENSGGASWTEDQKKHTKEFMVKLLNSFTKFELTEKLVDIIFDNIETNIQKELFNFNRYNIKINLVDIFNGLKHQELINFIKTIKPEEIKDLSILALRNWEAILGSFTGSIGDKNTNDKKENIFDVYGELNINKETWIQLFKETFNRLDEAGKGAVNAELQAIFSKFHSNETVKRFIKFQLHRIRKQIVTDDPMFDKLSTKIFDDISNSLEDVLLSNIVSSISQELVNLEGKNINSIEDINNKIEGSLAKIKTNFIALIKKVLRDQIKDQKGSKQLSDLVFYLLNKKLKLDVTNVNAENVKLFISRILSSSLNSQIVDSLISNLVDKVFKIKFFDEEKILSKDKILSQAKNMINSIDYNSIISKENLAKLLSGIFENSDVNMTSEEIVSFYEYISNNWSKLKTLKQEENFNWELFNKFIKDFNKYAVRTINSFALGLKSDSKNKIKDSLSKAIIKIAKNHVKNLDNSKLQNKYADSNKIKEVIDLVLDYKESKKLVTDIISGISSDNPYEENSTLNDIIVKIATDSKEKLIDDINSIIIQLSKDEKALDIIIGEIFKYASLENTTEDDKALFKNIIKKVIPTIQKTNFYKKTVMERLFKIILDNVKSKGISSVGTWINDVLVEFSSIFSFADIGIFANLIGDENGINGSDLVKLINLFFGKSNLNNSLLYNNLKNINMNPNVAERTNLTTLNEIARGRKNIFEHKIVTDPNYVKVEFDPFEFLDKMFKLLAQEVTAESNKIHNYLTDYNVRHKQDAYKATYRFLVALKLAIFEMYGRETPDYERETSSLIYAGLYRSKISILWEIQEGTNLKWAYKKFSGMNTHFTTDFLRKEFTNYVQYIDWKYKYHYPKEERYTPDSIDYIIASSGYKDSEKDKLTPFKYKVTANGKEGQISKRDYILLTLKEGGFAKFMKINDVKSMSSWSGLDQVDFSKIDD</sequence>